<dbReference type="Proteomes" id="UP000305768">
    <property type="component" value="Unassembled WGS sequence"/>
</dbReference>
<dbReference type="RefSeq" id="WP_105242269.1">
    <property type="nucleotide sequence ID" value="NZ_JARQOJ010000005.1"/>
</dbReference>
<sequence>MEVTITFERYSDICNSFMYGKKILELPERIVNAIDNYFDGKTIDVAGANNPDVFYTKHLYQSTLRETLVSDLRFLNQDEFSDLLETGNVENYVIEHLDHIVDALKDKYYYLGLAGSTFYTIR</sequence>
<dbReference type="EMBL" id="SSXP01000006">
    <property type="protein sequence ID" value="TII07875.1"/>
    <property type="molecule type" value="Genomic_DNA"/>
</dbReference>
<protein>
    <submittedName>
        <fullName evidence="1">Uncharacterized protein</fullName>
    </submittedName>
</protein>
<name>A0A4V4RYK2_STRSU</name>
<dbReference type="AlphaFoldDB" id="A0A4V4RYK2"/>
<evidence type="ECO:0000313" key="1">
    <source>
        <dbReference type="EMBL" id="TII07875.1"/>
    </source>
</evidence>
<evidence type="ECO:0000313" key="2">
    <source>
        <dbReference type="Proteomes" id="UP000305768"/>
    </source>
</evidence>
<reference evidence="1 2" key="1">
    <citation type="submission" date="2019-04" db="EMBL/GenBank/DDBJ databases">
        <title>Genome analysis of Streptococcus suis strain WUSS425.</title>
        <authorList>
            <person name="Chen H."/>
            <person name="Gao X."/>
            <person name="Wu Z."/>
        </authorList>
    </citation>
    <scope>NUCLEOTIDE SEQUENCE [LARGE SCALE GENOMIC DNA]</scope>
    <source>
        <strain evidence="1 2">WUSS425</strain>
    </source>
</reference>
<organism evidence="1 2">
    <name type="scientific">Streptococcus suis</name>
    <dbReference type="NCBI Taxonomy" id="1307"/>
    <lineage>
        <taxon>Bacteria</taxon>
        <taxon>Bacillati</taxon>
        <taxon>Bacillota</taxon>
        <taxon>Bacilli</taxon>
        <taxon>Lactobacillales</taxon>
        <taxon>Streptococcaceae</taxon>
        <taxon>Streptococcus</taxon>
    </lineage>
</organism>
<gene>
    <name evidence="1" type="ORF">FAJ34_05835</name>
</gene>
<accession>A0A4V4RYK2</accession>
<proteinExistence type="predicted"/>
<comment type="caution">
    <text evidence="1">The sequence shown here is derived from an EMBL/GenBank/DDBJ whole genome shotgun (WGS) entry which is preliminary data.</text>
</comment>